<name>A0A3B5XTK6_WHEAT</name>
<dbReference type="AlphaFoldDB" id="A0A3B5XTK6"/>
<protein>
    <recommendedName>
        <fullName evidence="3">Protein kinase domain-containing protein</fullName>
    </recommendedName>
</protein>
<dbReference type="Gramene" id="TraesCS1A03G0077000.1">
    <property type="protein sequence ID" value="TraesCS1A03G0077000.1.CDS"/>
    <property type="gene ID" value="TraesCS1A03G0077000"/>
</dbReference>
<dbReference type="InterPro" id="IPR011009">
    <property type="entry name" value="Kinase-like_dom_sf"/>
</dbReference>
<dbReference type="EnsemblPlants" id="TraesCS1A02G033900.1">
    <property type="protein sequence ID" value="TraesCS1A02G033900.1"/>
    <property type="gene ID" value="TraesCS1A02G033900"/>
</dbReference>
<dbReference type="SUPFAM" id="SSF56112">
    <property type="entry name" value="Protein kinase-like (PK-like)"/>
    <property type="match status" value="1"/>
</dbReference>
<evidence type="ECO:0000313" key="1">
    <source>
        <dbReference type="EnsemblPlants" id="TraesCS1A02G033900.1"/>
    </source>
</evidence>
<evidence type="ECO:0000313" key="2">
    <source>
        <dbReference type="Proteomes" id="UP000019116"/>
    </source>
</evidence>
<proteinExistence type="predicted"/>
<accession>A0A3B5XTK6</accession>
<reference evidence="1" key="1">
    <citation type="submission" date="2018-08" db="EMBL/GenBank/DDBJ databases">
        <authorList>
            <person name="Rossello M."/>
        </authorList>
    </citation>
    <scope>NUCLEOTIDE SEQUENCE [LARGE SCALE GENOMIC DNA]</scope>
    <source>
        <strain evidence="1">cv. Chinese Spring</strain>
    </source>
</reference>
<keyword evidence="2" id="KW-1185">Reference proteome</keyword>
<dbReference type="Proteomes" id="UP000019116">
    <property type="component" value="Chromosome 1A"/>
</dbReference>
<organism evidence="1">
    <name type="scientific">Triticum aestivum</name>
    <name type="common">Wheat</name>
    <dbReference type="NCBI Taxonomy" id="4565"/>
    <lineage>
        <taxon>Eukaryota</taxon>
        <taxon>Viridiplantae</taxon>
        <taxon>Streptophyta</taxon>
        <taxon>Embryophyta</taxon>
        <taxon>Tracheophyta</taxon>
        <taxon>Spermatophyta</taxon>
        <taxon>Magnoliopsida</taxon>
        <taxon>Liliopsida</taxon>
        <taxon>Poales</taxon>
        <taxon>Poaceae</taxon>
        <taxon>BOP clade</taxon>
        <taxon>Pooideae</taxon>
        <taxon>Triticodae</taxon>
        <taxon>Triticeae</taxon>
        <taxon>Triticinae</taxon>
        <taxon>Triticum</taxon>
    </lineage>
</organism>
<sequence>MGYMEDYTGVYLKTSFEGVFTVSVKENNNSETDLHREVYKVGPLEIECMVKEHSNFMSYSVLSNFRHLNIVSVENFYLDKHGNGCMVLSSVDQTLRSWLLKVRRGGRKLKAFESTYMSSKLSKVFRKMAIGMCDVLESMFKIGIYPKSIRLADIYLVNHASPTVKILISEGTYTKQSLCNFLLFPS</sequence>
<reference evidence="1" key="2">
    <citation type="submission" date="2018-10" db="UniProtKB">
        <authorList>
            <consortium name="EnsemblPlants"/>
        </authorList>
    </citation>
    <scope>IDENTIFICATION</scope>
</reference>
<evidence type="ECO:0008006" key="3">
    <source>
        <dbReference type="Google" id="ProtNLM"/>
    </source>
</evidence>
<dbReference type="Gramene" id="TraesCS1A02G033900.1">
    <property type="protein sequence ID" value="TraesCS1A02G033900.1"/>
    <property type="gene ID" value="TraesCS1A02G033900"/>
</dbReference>